<comment type="catalytic activity">
    <reaction evidence="8">
        <text>arsenic triglutathione + 3 [thioredoxin]-dithiol + 3 S-adenosyl-L-methionine = trimethylarsine + 3 [thioredoxin]-disulfide + 3 glutathione + 3 S-adenosyl-L-homocysteine + 3 H(+)</text>
        <dbReference type="Rhea" id="RHEA:69432"/>
        <dbReference type="Rhea" id="RHEA-COMP:10698"/>
        <dbReference type="Rhea" id="RHEA-COMP:10700"/>
        <dbReference type="ChEBI" id="CHEBI:15378"/>
        <dbReference type="ChEBI" id="CHEBI:27130"/>
        <dbReference type="ChEBI" id="CHEBI:29950"/>
        <dbReference type="ChEBI" id="CHEBI:50058"/>
        <dbReference type="ChEBI" id="CHEBI:57856"/>
        <dbReference type="ChEBI" id="CHEBI:57925"/>
        <dbReference type="ChEBI" id="CHEBI:59789"/>
        <dbReference type="ChEBI" id="CHEBI:183640"/>
        <dbReference type="EC" id="2.1.1.137"/>
    </reaction>
</comment>
<evidence type="ECO:0000259" key="9">
    <source>
        <dbReference type="Pfam" id="PF13847"/>
    </source>
</evidence>
<dbReference type="RefSeq" id="WP_260173171.1">
    <property type="nucleotide sequence ID" value="NZ_JACHGX010000026.1"/>
</dbReference>
<sequence length="247" mass="25760">MSNDNETMVADRDPEETREMVRERYAGIATSGQDCCGDVGLDVSGDGGCCSDETEASGSERLGYDADDVASVADGADLGLGCGNPKAFAAMAPGETVLDLGSGAGFDCFLAAQEVGPDGHVIGVDMTPEMISKARENVAKNDAENVEFRLGEIGHLPVADESVNVVISNCVVNLAPEKQRVFDDTYRVLRPGGRVAISDVVQTAPFPDDVQMDPDSLTGCVAGASTVDDLKAMLSTSQSRLVRTSAC</sequence>
<keyword evidence="1 10" id="KW-0808">Transferase</keyword>
<evidence type="ECO:0000256" key="6">
    <source>
        <dbReference type="ARBA" id="ARBA00047941"/>
    </source>
</evidence>
<feature type="domain" description="Methyltransferase" evidence="9">
    <location>
        <begin position="93"/>
        <end position="234"/>
    </location>
</feature>
<keyword evidence="10" id="KW-0489">Methyltransferase</keyword>
<name>A0A841HFP4_HALSI</name>
<proteinExistence type="inferred from homology"/>
<dbReference type="EC" id="2.1.1.137" evidence="4"/>
<dbReference type="PANTHER" id="PTHR43675">
    <property type="entry name" value="ARSENITE METHYLTRANSFERASE"/>
    <property type="match status" value="1"/>
</dbReference>
<dbReference type="PANTHER" id="PTHR43675:SF8">
    <property type="entry name" value="ARSENITE METHYLTRANSFERASE"/>
    <property type="match status" value="1"/>
</dbReference>
<dbReference type="Pfam" id="PF13847">
    <property type="entry name" value="Methyltransf_31"/>
    <property type="match status" value="1"/>
</dbReference>
<dbReference type="InterPro" id="IPR029063">
    <property type="entry name" value="SAM-dependent_MTases_sf"/>
</dbReference>
<comment type="catalytic activity">
    <reaction evidence="7">
        <text>arsenic triglutathione + 2 [thioredoxin]-dithiol + 2 S-adenosyl-L-methionine + H2O = dimethylarsinous acid + 2 [thioredoxin]-disulfide + 3 glutathione + 2 S-adenosyl-L-homocysteine + 2 H(+)</text>
        <dbReference type="Rhea" id="RHEA:69464"/>
        <dbReference type="Rhea" id="RHEA-COMP:10698"/>
        <dbReference type="Rhea" id="RHEA-COMP:10700"/>
        <dbReference type="ChEBI" id="CHEBI:15377"/>
        <dbReference type="ChEBI" id="CHEBI:15378"/>
        <dbReference type="ChEBI" id="CHEBI:23808"/>
        <dbReference type="ChEBI" id="CHEBI:29950"/>
        <dbReference type="ChEBI" id="CHEBI:50058"/>
        <dbReference type="ChEBI" id="CHEBI:57856"/>
        <dbReference type="ChEBI" id="CHEBI:57925"/>
        <dbReference type="ChEBI" id="CHEBI:59789"/>
        <dbReference type="ChEBI" id="CHEBI:183640"/>
        <dbReference type="EC" id="2.1.1.137"/>
    </reaction>
</comment>
<evidence type="ECO:0000313" key="10">
    <source>
        <dbReference type="EMBL" id="MBB6091118.1"/>
    </source>
</evidence>
<comment type="catalytic activity">
    <reaction evidence="6">
        <text>arsenic triglutathione + [thioredoxin]-dithiol + S-adenosyl-L-methionine + 2 H2O = methylarsonous acid + [thioredoxin]-disulfide + 3 glutathione + S-adenosyl-L-homocysteine + H(+)</text>
        <dbReference type="Rhea" id="RHEA:69460"/>
        <dbReference type="Rhea" id="RHEA-COMP:10698"/>
        <dbReference type="Rhea" id="RHEA-COMP:10700"/>
        <dbReference type="ChEBI" id="CHEBI:15377"/>
        <dbReference type="ChEBI" id="CHEBI:15378"/>
        <dbReference type="ChEBI" id="CHEBI:17826"/>
        <dbReference type="ChEBI" id="CHEBI:29950"/>
        <dbReference type="ChEBI" id="CHEBI:50058"/>
        <dbReference type="ChEBI" id="CHEBI:57856"/>
        <dbReference type="ChEBI" id="CHEBI:57925"/>
        <dbReference type="ChEBI" id="CHEBI:59789"/>
        <dbReference type="ChEBI" id="CHEBI:183640"/>
        <dbReference type="EC" id="2.1.1.137"/>
    </reaction>
</comment>
<evidence type="ECO:0000256" key="5">
    <source>
        <dbReference type="ARBA" id="ARBA00034545"/>
    </source>
</evidence>
<reference evidence="10" key="1">
    <citation type="submission" date="2020-08" db="EMBL/GenBank/DDBJ databases">
        <title>Genomic Encyclopedia of Type Strains, Phase IV (KMG-IV): sequencing the most valuable type-strain genomes for metagenomic binning, comparative biology and taxonomic classification.</title>
        <authorList>
            <person name="Goeker M."/>
        </authorList>
    </citation>
    <scope>NUCLEOTIDE SEQUENCE</scope>
    <source>
        <strain evidence="10">DSM 669</strain>
    </source>
</reference>
<evidence type="ECO:0000256" key="1">
    <source>
        <dbReference type="ARBA" id="ARBA00022679"/>
    </source>
</evidence>
<dbReference type="Gene3D" id="3.40.50.150">
    <property type="entry name" value="Vaccinia Virus protein VP39"/>
    <property type="match status" value="1"/>
</dbReference>
<dbReference type="NCBIfam" id="NF008823">
    <property type="entry name" value="PRK11873.1"/>
    <property type="match status" value="1"/>
</dbReference>
<dbReference type="GO" id="GO:0032259">
    <property type="term" value="P:methylation"/>
    <property type="evidence" value="ECO:0007669"/>
    <property type="project" value="UniProtKB-KW"/>
</dbReference>
<evidence type="ECO:0000256" key="2">
    <source>
        <dbReference type="ARBA" id="ARBA00022691"/>
    </source>
</evidence>
<dbReference type="InterPro" id="IPR025714">
    <property type="entry name" value="Methyltranfer_dom"/>
</dbReference>
<dbReference type="InterPro" id="IPR026669">
    <property type="entry name" value="Arsenite_MeTrfase-like"/>
</dbReference>
<evidence type="ECO:0000256" key="4">
    <source>
        <dbReference type="ARBA" id="ARBA00034521"/>
    </source>
</evidence>
<organism evidence="10 11">
    <name type="scientific">Halobacterium salinarum</name>
    <name type="common">Halobacterium halobium</name>
    <dbReference type="NCBI Taxonomy" id="2242"/>
    <lineage>
        <taxon>Archaea</taxon>
        <taxon>Methanobacteriati</taxon>
        <taxon>Methanobacteriota</taxon>
        <taxon>Stenosarchaea group</taxon>
        <taxon>Halobacteria</taxon>
        <taxon>Halobacteriales</taxon>
        <taxon>Halobacteriaceae</taxon>
        <taxon>Halobacterium</taxon>
    </lineage>
</organism>
<dbReference type="SUPFAM" id="SSF53335">
    <property type="entry name" value="S-adenosyl-L-methionine-dependent methyltransferases"/>
    <property type="match status" value="1"/>
</dbReference>
<dbReference type="CDD" id="cd02440">
    <property type="entry name" value="AdoMet_MTases"/>
    <property type="match status" value="1"/>
</dbReference>
<comment type="similarity">
    <text evidence="3">Belongs to the methyltransferase superfamily. Arsenite methyltransferase family.</text>
</comment>
<dbReference type="GO" id="GO:0030791">
    <property type="term" value="F:arsenite methyltransferase activity"/>
    <property type="evidence" value="ECO:0007669"/>
    <property type="project" value="UniProtKB-EC"/>
</dbReference>
<evidence type="ECO:0000256" key="8">
    <source>
        <dbReference type="ARBA" id="ARBA00048428"/>
    </source>
</evidence>
<keyword evidence="2" id="KW-0949">S-adenosyl-L-methionine</keyword>
<dbReference type="EMBL" id="JACHGX010000026">
    <property type="protein sequence ID" value="MBB6091118.1"/>
    <property type="molecule type" value="Genomic_DNA"/>
</dbReference>
<evidence type="ECO:0000313" key="11">
    <source>
        <dbReference type="Proteomes" id="UP000642919"/>
    </source>
</evidence>
<dbReference type="Proteomes" id="UP000642919">
    <property type="component" value="Unassembled WGS sequence"/>
</dbReference>
<gene>
    <name evidence="10" type="ORF">HNR49_002509</name>
</gene>
<protein>
    <recommendedName>
        <fullName evidence="5">Arsenite methyltransferase</fullName>
        <ecNumber evidence="4">2.1.1.137</ecNumber>
    </recommendedName>
</protein>
<comment type="caution">
    <text evidence="10">The sequence shown here is derived from an EMBL/GenBank/DDBJ whole genome shotgun (WGS) entry which is preliminary data.</text>
</comment>
<evidence type="ECO:0000256" key="7">
    <source>
        <dbReference type="ARBA" id="ARBA00047943"/>
    </source>
</evidence>
<accession>A0A841HFP4</accession>
<dbReference type="AlphaFoldDB" id="A0A841HFP4"/>
<evidence type="ECO:0000256" key="3">
    <source>
        <dbReference type="ARBA" id="ARBA00034487"/>
    </source>
</evidence>